<dbReference type="Gene3D" id="3.90.70.10">
    <property type="entry name" value="Cysteine proteinases"/>
    <property type="match status" value="1"/>
</dbReference>
<dbReference type="GO" id="GO:0006508">
    <property type="term" value="P:proteolysis"/>
    <property type="evidence" value="ECO:0007669"/>
    <property type="project" value="InterPro"/>
</dbReference>
<dbReference type="PRINTS" id="PR00705">
    <property type="entry name" value="PAPAIN"/>
</dbReference>
<dbReference type="GO" id="GO:0008234">
    <property type="term" value="F:cysteine-type peptidase activity"/>
    <property type="evidence" value="ECO:0007669"/>
    <property type="project" value="InterPro"/>
</dbReference>
<accession>A0A7J6LIC3</accession>
<reference evidence="4 5" key="1">
    <citation type="submission" date="2020-04" db="EMBL/GenBank/DDBJ databases">
        <title>Perkinsus chesapeaki whole genome sequence.</title>
        <authorList>
            <person name="Bogema D.R."/>
        </authorList>
    </citation>
    <scope>NUCLEOTIDE SEQUENCE [LARGE SCALE GENOMIC DNA]</scope>
    <source>
        <strain evidence="4">ATCC PRA-425</strain>
    </source>
</reference>
<evidence type="ECO:0000256" key="1">
    <source>
        <dbReference type="ARBA" id="ARBA00008455"/>
    </source>
</evidence>
<evidence type="ECO:0000259" key="3">
    <source>
        <dbReference type="SMART" id="SM00645"/>
    </source>
</evidence>
<dbReference type="PROSITE" id="PS00139">
    <property type="entry name" value="THIOL_PROTEASE_CYS"/>
    <property type="match status" value="1"/>
</dbReference>
<evidence type="ECO:0000313" key="5">
    <source>
        <dbReference type="Proteomes" id="UP000591131"/>
    </source>
</evidence>
<dbReference type="SUPFAM" id="SSF54001">
    <property type="entry name" value="Cysteine proteinases"/>
    <property type="match status" value="1"/>
</dbReference>
<keyword evidence="5" id="KW-1185">Reference proteome</keyword>
<organism evidence="4 5">
    <name type="scientific">Perkinsus chesapeaki</name>
    <name type="common">Clam parasite</name>
    <name type="synonym">Perkinsus andrewsi</name>
    <dbReference type="NCBI Taxonomy" id="330153"/>
    <lineage>
        <taxon>Eukaryota</taxon>
        <taxon>Sar</taxon>
        <taxon>Alveolata</taxon>
        <taxon>Perkinsozoa</taxon>
        <taxon>Perkinsea</taxon>
        <taxon>Perkinsida</taxon>
        <taxon>Perkinsidae</taxon>
        <taxon>Perkinsus</taxon>
    </lineage>
</organism>
<dbReference type="InterPro" id="IPR013128">
    <property type="entry name" value="Peptidase_C1A"/>
</dbReference>
<dbReference type="InterPro" id="IPR000169">
    <property type="entry name" value="Pept_cys_AS"/>
</dbReference>
<dbReference type="InterPro" id="IPR038765">
    <property type="entry name" value="Papain-like_cys_pep_sf"/>
</dbReference>
<proteinExistence type="inferred from homology"/>
<dbReference type="EMBL" id="JAAPAO010000475">
    <property type="protein sequence ID" value="KAF4658886.1"/>
    <property type="molecule type" value="Genomic_DNA"/>
</dbReference>
<feature type="non-terminal residue" evidence="4">
    <location>
        <position position="1"/>
    </location>
</feature>
<dbReference type="OrthoDB" id="640249at2759"/>
<sequence>SGIVLVEVKSVKPIFDYLEYTKGLVHTPDEETEHFSRFEKELNTLNAAISHDDMVELFDETRPVVMQSLVDEINSKQSTWTASVDQGRFRGVSLRDAKMLCGSFMETKKHVEREDQVAFKQCKNVIGHIWDQSHCGDCWAFGTVNAFNDRVCIALNGADQTLLSPGYMSACCNKDHNCSSHGCGGGYPRDAWKFLHTYGSVVITCQRMNEKRKMDAGRTSSPSALTTLTALHYQVAAMGRYYTTKLEPDALRTNESIKHEIMTNGPVSASYYVYEDFFAYKSGVYKHTTGTHGYGHVVKIIGWGKEEGEDYWLVVNSWNDGWGDHGLFKIGINECNITDNVLSGYPNLPRKQI</sequence>
<gene>
    <name evidence="4" type="ORF">FOL47_007791</name>
</gene>
<comment type="similarity">
    <text evidence="1">Belongs to the peptidase C1 family.</text>
</comment>
<evidence type="ECO:0000313" key="4">
    <source>
        <dbReference type="EMBL" id="KAF4658886.1"/>
    </source>
</evidence>
<protein>
    <recommendedName>
        <fullName evidence="3">Peptidase C1A papain C-terminal domain-containing protein</fullName>
    </recommendedName>
</protein>
<feature type="domain" description="Peptidase C1A papain C-terminal" evidence="3">
    <location>
        <begin position="113"/>
        <end position="345"/>
    </location>
</feature>
<dbReference type="Pfam" id="PF00112">
    <property type="entry name" value="Peptidase_C1"/>
    <property type="match status" value="1"/>
</dbReference>
<dbReference type="InterPro" id="IPR000668">
    <property type="entry name" value="Peptidase_C1A_C"/>
</dbReference>
<comment type="caution">
    <text evidence="4">The sequence shown here is derived from an EMBL/GenBank/DDBJ whole genome shotgun (WGS) entry which is preliminary data.</text>
</comment>
<dbReference type="PANTHER" id="PTHR12411">
    <property type="entry name" value="CYSTEINE PROTEASE FAMILY C1-RELATED"/>
    <property type="match status" value="1"/>
</dbReference>
<keyword evidence="2" id="KW-0865">Zymogen</keyword>
<evidence type="ECO:0000256" key="2">
    <source>
        <dbReference type="ARBA" id="ARBA00023145"/>
    </source>
</evidence>
<dbReference type="Proteomes" id="UP000591131">
    <property type="component" value="Unassembled WGS sequence"/>
</dbReference>
<name>A0A7J6LIC3_PERCH</name>
<dbReference type="SMART" id="SM00645">
    <property type="entry name" value="Pept_C1"/>
    <property type="match status" value="1"/>
</dbReference>
<dbReference type="AlphaFoldDB" id="A0A7J6LIC3"/>